<protein>
    <submittedName>
        <fullName evidence="1">Uncharacterized protein</fullName>
    </submittedName>
</protein>
<accession>E5DPX5</accession>
<evidence type="ECO:0000313" key="2">
    <source>
        <dbReference type="Proteomes" id="UP000008726"/>
    </source>
</evidence>
<dbReference type="KEGG" id="vg:18559966"/>
<dbReference type="Proteomes" id="UP000008726">
    <property type="component" value="Segment"/>
</dbReference>
<proteinExistence type="predicted"/>
<reference evidence="1 2" key="1">
    <citation type="journal article" date="2010" name="Virol. J.">
        <title>Genomes of the T4-related bacteriophages as windows on microbial genome evolution.</title>
        <authorList>
            <person name="Petrov V.M."/>
            <person name="Ratnayaka S."/>
            <person name="Nolan J.M."/>
            <person name="Miller E.S."/>
            <person name="Karam J.D."/>
        </authorList>
    </citation>
    <scope>NUCLEOTIDE SEQUENCE [LARGE SCALE GENOMIC DNA]</scope>
</reference>
<dbReference type="RefSeq" id="YP_009011471.1">
    <property type="nucleotide sequence ID" value="NC_023688.1"/>
</dbReference>
<evidence type="ECO:0000313" key="1">
    <source>
        <dbReference type="EMBL" id="ADQ52761.1"/>
    </source>
</evidence>
<keyword evidence="2" id="KW-1185">Reference proteome</keyword>
<organism evidence="1 2">
    <name type="scientific">Aeromonas phage PX29</name>
    <dbReference type="NCBI Taxonomy" id="926067"/>
    <lineage>
        <taxon>Viruses</taxon>
        <taxon>Duplodnaviria</taxon>
        <taxon>Heunggongvirae</taxon>
        <taxon>Uroviricota</taxon>
        <taxon>Caudoviricetes</taxon>
        <taxon>Pantevenvirales</taxon>
        <taxon>Straboviridae</taxon>
        <taxon>Angelvirus</taxon>
        <taxon>Angelvirus px29</taxon>
    </lineage>
</organism>
<sequence length="147" mass="17563">MMLNWIRNWFKKPEPIDHEKVAFTEHLDAFMDTERFKRDVLFLKSVSTKDMEDLRFGLCVCMNGLANLAFKRYANRDYKYFSGDHVYPIEGGIHAYHDFSQLLMKPAEEIEYYKKRVELANHWLKVIEQYQNEKKAYTGIILSRGIN</sequence>
<dbReference type="GeneID" id="18559966"/>
<gene>
    <name evidence="1" type="ORF">PX29p042</name>
</gene>
<dbReference type="EMBL" id="GU396103">
    <property type="protein sequence ID" value="ADQ52761.1"/>
    <property type="molecule type" value="Genomic_DNA"/>
</dbReference>
<name>E5DPX5_9CAUD</name>